<dbReference type="Proteomes" id="UP000003879">
    <property type="component" value="Unassembled WGS sequence"/>
</dbReference>
<evidence type="ECO:0000313" key="1">
    <source>
        <dbReference type="EMBL" id="EIY96084.1"/>
    </source>
</evidence>
<comment type="caution">
    <text evidence="1">The sequence shown here is derived from an EMBL/GenBank/DDBJ whole genome shotgun (WGS) entry which is preliminary data.</text>
</comment>
<accession>A0A0E2AP07</accession>
<dbReference type="AlphaFoldDB" id="A0A0E2AP07"/>
<organism evidence="1 2">
    <name type="scientific">Bacteroides fragilis CL07T12C05</name>
    <dbReference type="NCBI Taxonomy" id="997883"/>
    <lineage>
        <taxon>Bacteria</taxon>
        <taxon>Pseudomonadati</taxon>
        <taxon>Bacteroidota</taxon>
        <taxon>Bacteroidia</taxon>
        <taxon>Bacteroidales</taxon>
        <taxon>Bacteroidaceae</taxon>
        <taxon>Bacteroides</taxon>
    </lineage>
</organism>
<reference evidence="1 2" key="1">
    <citation type="submission" date="2012-02" db="EMBL/GenBank/DDBJ databases">
        <title>The Genome Sequence of Bacteroides fragilis CL07T12C05.</title>
        <authorList>
            <consortium name="The Broad Institute Genome Sequencing Platform"/>
            <person name="Earl A."/>
            <person name="Ward D."/>
            <person name="Feldgarden M."/>
            <person name="Gevers D."/>
            <person name="Zitomersky N.L."/>
            <person name="Coyne M.J."/>
            <person name="Comstock L.E."/>
            <person name="Young S.K."/>
            <person name="Zeng Q."/>
            <person name="Gargeya S."/>
            <person name="Fitzgerald M."/>
            <person name="Haas B."/>
            <person name="Abouelleil A."/>
            <person name="Alvarado L."/>
            <person name="Arachchi H.M."/>
            <person name="Berlin A."/>
            <person name="Chapman S.B."/>
            <person name="Gearin G."/>
            <person name="Goldberg J."/>
            <person name="Griggs A."/>
            <person name="Gujja S."/>
            <person name="Hansen M."/>
            <person name="Heiman D."/>
            <person name="Howarth C."/>
            <person name="Larimer J."/>
            <person name="Lui A."/>
            <person name="MacDonald P.J.P."/>
            <person name="McCowen C."/>
            <person name="Montmayeur A."/>
            <person name="Murphy C."/>
            <person name="Neiman D."/>
            <person name="Pearson M."/>
            <person name="Priest M."/>
            <person name="Roberts A."/>
            <person name="Saif S."/>
            <person name="Shea T."/>
            <person name="Sisk P."/>
            <person name="Stolte C."/>
            <person name="Sykes S."/>
            <person name="Wortman J."/>
            <person name="Nusbaum C."/>
            <person name="Birren B."/>
        </authorList>
    </citation>
    <scope>NUCLEOTIDE SEQUENCE [LARGE SCALE GENOMIC DNA]</scope>
    <source>
        <strain evidence="1 2">CL07T12C05</strain>
    </source>
</reference>
<proteinExistence type="predicted"/>
<protein>
    <submittedName>
        <fullName evidence="1">Uncharacterized protein</fullName>
    </submittedName>
</protein>
<name>A0A0E2AP07_BACFG</name>
<evidence type="ECO:0000313" key="2">
    <source>
        <dbReference type="Proteomes" id="UP000003879"/>
    </source>
</evidence>
<dbReference type="RefSeq" id="WP_005794619.1">
    <property type="nucleotide sequence ID" value="NZ_JH724215.1"/>
</dbReference>
<sequence>MNNRIACIYPMDETTDFLLPIFERLQKESNFIDYRFDTNDINSADEMKNDP</sequence>
<dbReference type="PATRIC" id="fig|997883.3.peg.2065"/>
<dbReference type="HOGENOM" id="CLU_3095507_0_0_10"/>
<gene>
    <name evidence="1" type="ORF">HMPREF1056_01972</name>
</gene>
<dbReference type="EMBL" id="AGXN01000012">
    <property type="protein sequence ID" value="EIY96084.1"/>
    <property type="molecule type" value="Genomic_DNA"/>
</dbReference>